<reference evidence="1 2" key="1">
    <citation type="submission" date="2024-05" db="EMBL/GenBank/DDBJ databases">
        <title>Genome sequencing and assembly of Indian major carp, Cirrhinus mrigala (Hamilton, 1822).</title>
        <authorList>
            <person name="Mohindra V."/>
            <person name="Chowdhury L.M."/>
            <person name="Lal K."/>
            <person name="Jena J.K."/>
        </authorList>
    </citation>
    <scope>NUCLEOTIDE SEQUENCE [LARGE SCALE GENOMIC DNA]</scope>
    <source>
        <strain evidence="1">CM1030</strain>
        <tissue evidence="1">Blood</tissue>
    </source>
</reference>
<feature type="non-terminal residue" evidence="1">
    <location>
        <position position="65"/>
    </location>
</feature>
<name>A0ABD0MNV9_CIRMR</name>
<protein>
    <submittedName>
        <fullName evidence="1">Uncharacterized protein</fullName>
    </submittedName>
</protein>
<accession>A0ABD0MNV9</accession>
<comment type="caution">
    <text evidence="1">The sequence shown here is derived from an EMBL/GenBank/DDBJ whole genome shotgun (WGS) entry which is preliminary data.</text>
</comment>
<feature type="non-terminal residue" evidence="1">
    <location>
        <position position="1"/>
    </location>
</feature>
<dbReference type="Proteomes" id="UP001529510">
    <property type="component" value="Unassembled WGS sequence"/>
</dbReference>
<gene>
    <name evidence="1" type="ORF">M9458_054056</name>
</gene>
<dbReference type="EMBL" id="JAMKFB020000286">
    <property type="protein sequence ID" value="KAL0150639.1"/>
    <property type="molecule type" value="Genomic_DNA"/>
</dbReference>
<evidence type="ECO:0000313" key="2">
    <source>
        <dbReference type="Proteomes" id="UP001529510"/>
    </source>
</evidence>
<evidence type="ECO:0000313" key="1">
    <source>
        <dbReference type="EMBL" id="KAL0150639.1"/>
    </source>
</evidence>
<dbReference type="Gene3D" id="3.30.420.40">
    <property type="match status" value="1"/>
</dbReference>
<sequence length="65" mass="7246">SSSSAVRLGECFMEPKPARLLLLKPVFVFAPAQVASFEQEVEIRALIEGQFLAKRVHAEKLGYKI</sequence>
<dbReference type="AlphaFoldDB" id="A0ABD0MNV9"/>
<organism evidence="1 2">
    <name type="scientific">Cirrhinus mrigala</name>
    <name type="common">Mrigala</name>
    <dbReference type="NCBI Taxonomy" id="683832"/>
    <lineage>
        <taxon>Eukaryota</taxon>
        <taxon>Metazoa</taxon>
        <taxon>Chordata</taxon>
        <taxon>Craniata</taxon>
        <taxon>Vertebrata</taxon>
        <taxon>Euteleostomi</taxon>
        <taxon>Actinopterygii</taxon>
        <taxon>Neopterygii</taxon>
        <taxon>Teleostei</taxon>
        <taxon>Ostariophysi</taxon>
        <taxon>Cypriniformes</taxon>
        <taxon>Cyprinidae</taxon>
        <taxon>Labeoninae</taxon>
        <taxon>Labeonini</taxon>
        <taxon>Cirrhinus</taxon>
    </lineage>
</organism>
<proteinExistence type="predicted"/>
<keyword evidence="2" id="KW-1185">Reference proteome</keyword>